<feature type="non-terminal residue" evidence="1">
    <location>
        <position position="1"/>
    </location>
</feature>
<gene>
    <name evidence="1" type="ORF">BDR25DRAFT_201786</name>
</gene>
<name>A0ACB6Q7W0_9PLEO</name>
<organism evidence="1 2">
    <name type="scientific">Lindgomyces ingoldianus</name>
    <dbReference type="NCBI Taxonomy" id="673940"/>
    <lineage>
        <taxon>Eukaryota</taxon>
        <taxon>Fungi</taxon>
        <taxon>Dikarya</taxon>
        <taxon>Ascomycota</taxon>
        <taxon>Pezizomycotina</taxon>
        <taxon>Dothideomycetes</taxon>
        <taxon>Pleosporomycetidae</taxon>
        <taxon>Pleosporales</taxon>
        <taxon>Lindgomycetaceae</taxon>
        <taxon>Lindgomyces</taxon>
    </lineage>
</organism>
<accession>A0ACB6Q7W0</accession>
<dbReference type="Proteomes" id="UP000799755">
    <property type="component" value="Unassembled WGS sequence"/>
</dbReference>
<comment type="caution">
    <text evidence="1">The sequence shown here is derived from an EMBL/GenBank/DDBJ whole genome shotgun (WGS) entry which is preliminary data.</text>
</comment>
<evidence type="ECO:0000313" key="2">
    <source>
        <dbReference type="Proteomes" id="UP000799755"/>
    </source>
</evidence>
<dbReference type="EMBL" id="MU003556">
    <property type="protein sequence ID" value="KAF2462946.1"/>
    <property type="molecule type" value="Genomic_DNA"/>
</dbReference>
<keyword evidence="2" id="KW-1185">Reference proteome</keyword>
<protein>
    <submittedName>
        <fullName evidence="1">Uncharacterized protein</fullName>
    </submittedName>
</protein>
<reference evidence="1" key="1">
    <citation type="journal article" date="2020" name="Stud. Mycol.">
        <title>101 Dothideomycetes genomes: a test case for predicting lifestyles and emergence of pathogens.</title>
        <authorList>
            <person name="Haridas S."/>
            <person name="Albert R."/>
            <person name="Binder M."/>
            <person name="Bloem J."/>
            <person name="Labutti K."/>
            <person name="Salamov A."/>
            <person name="Andreopoulos B."/>
            <person name="Baker S."/>
            <person name="Barry K."/>
            <person name="Bills G."/>
            <person name="Bluhm B."/>
            <person name="Cannon C."/>
            <person name="Castanera R."/>
            <person name="Culley D."/>
            <person name="Daum C."/>
            <person name="Ezra D."/>
            <person name="Gonzalez J."/>
            <person name="Henrissat B."/>
            <person name="Kuo A."/>
            <person name="Liang C."/>
            <person name="Lipzen A."/>
            <person name="Lutzoni F."/>
            <person name="Magnuson J."/>
            <person name="Mondo S."/>
            <person name="Nolan M."/>
            <person name="Ohm R."/>
            <person name="Pangilinan J."/>
            <person name="Park H.-J."/>
            <person name="Ramirez L."/>
            <person name="Alfaro M."/>
            <person name="Sun H."/>
            <person name="Tritt A."/>
            <person name="Yoshinaga Y."/>
            <person name="Zwiers L.-H."/>
            <person name="Turgeon B."/>
            <person name="Goodwin S."/>
            <person name="Spatafora J."/>
            <person name="Crous P."/>
            <person name="Grigoriev I."/>
        </authorList>
    </citation>
    <scope>NUCLEOTIDE SEQUENCE</scope>
    <source>
        <strain evidence="1">ATCC 200398</strain>
    </source>
</reference>
<feature type="non-terminal residue" evidence="1">
    <location>
        <position position="68"/>
    </location>
</feature>
<proteinExistence type="predicted"/>
<sequence>RTPISWAAEKGQLRCLKLLIAHDTDKNVLNNCLQTRLFRAAYSRHNKVVKYLPSRRVDTRRRDATGKT</sequence>
<evidence type="ECO:0000313" key="1">
    <source>
        <dbReference type="EMBL" id="KAF2462946.1"/>
    </source>
</evidence>